<evidence type="ECO:0000256" key="2">
    <source>
        <dbReference type="ARBA" id="ARBA00023125"/>
    </source>
</evidence>
<dbReference type="PROSITE" id="PS00463">
    <property type="entry name" value="ZN2_CY6_FUNGAL_1"/>
    <property type="match status" value="1"/>
</dbReference>
<accession>A0A1F5L605</accession>
<dbReference type="Pfam" id="PF00172">
    <property type="entry name" value="Zn_clus"/>
    <property type="match status" value="1"/>
</dbReference>
<keyword evidence="4" id="KW-0539">Nucleus</keyword>
<gene>
    <name evidence="7" type="ORF">PENARI_c029G09612</name>
</gene>
<dbReference type="InterPro" id="IPR001138">
    <property type="entry name" value="Zn2Cys6_DnaBD"/>
</dbReference>
<sequence>MSAHETYAILGSTGNCGSALIENLLKRPESRIHAYCRNRNKLLHLLPETNENGRVEIFEGSIQDHELLASCIRDVRAVFLVITTNDNIPNCSLARDTANAVIQVLWSMQDATARGGASTKSMPKIILLSSATIDENFSRNINTVLQFLLLRSSSYVYKDLKEAETLLRAQKDWLTSVFIKPGALSVDVQRGHALSLSDEESPVSYLDLAAAMIEAADEDQGCYDMKNVSVVNTNGRAKFPLGTPPAKLKVTMSGNLRPPPLSSFRQPASDLVDDVAFFSYDWSVSGYLQEDSSEPSSTTASESSNPLYDSHVDTAKQTPNPKIAIPRATNTKPLANPGRVSRACVNCRDQKVKCSGHRPTCHRCQMSAVTCIYGDRKREKMVKQLDDLTAQVETYETLLRNIYLHPDHHPDTPVNQPGAIDAPPHPLNKIPSTSLASPLPLRVSDNANTPACTIGPVEFVEEDFNRDAEAQATGFIGGHSEIKWLHQLKRFLEQKDPTLGSPQKDADIASLSSVNYFPDDSGTVISDNVAMMERPSQGIADQLVNNYFSVIHESFPFLGKSLFLSQCRAFYSNANLRPGRRWMAVLNMVFAIAARHSCLASCHAHHDHDDHAVYFSRAWQLNTHDVASLSHPNLQQVQVEALASFYLLSIGQVNRWSIFLA</sequence>
<keyword evidence="8" id="KW-1185">Reference proteome</keyword>
<proteinExistence type="predicted"/>
<dbReference type="Proteomes" id="UP000177622">
    <property type="component" value="Unassembled WGS sequence"/>
</dbReference>
<dbReference type="AlphaFoldDB" id="A0A1F5L605"/>
<evidence type="ECO:0000256" key="1">
    <source>
        <dbReference type="ARBA" id="ARBA00023015"/>
    </source>
</evidence>
<dbReference type="RefSeq" id="XP_022483807.1">
    <property type="nucleotide sequence ID" value="XM_022636331.1"/>
</dbReference>
<dbReference type="PROSITE" id="PS50048">
    <property type="entry name" value="ZN2_CY6_FUNGAL_2"/>
    <property type="match status" value="1"/>
</dbReference>
<dbReference type="SUPFAM" id="SSF57701">
    <property type="entry name" value="Zn2/Cys6 DNA-binding domain"/>
    <property type="match status" value="1"/>
</dbReference>
<keyword evidence="1" id="KW-0805">Transcription regulation</keyword>
<reference evidence="7 8" key="1">
    <citation type="journal article" date="2016" name="Sci. Rep.">
        <title>Penicillium arizonense, a new, genome sequenced fungal species, reveals a high chemical diversity in secreted metabolites.</title>
        <authorList>
            <person name="Grijseels S."/>
            <person name="Nielsen J.C."/>
            <person name="Randelovic M."/>
            <person name="Nielsen J."/>
            <person name="Nielsen K.F."/>
            <person name="Workman M."/>
            <person name="Frisvad J.C."/>
        </authorList>
    </citation>
    <scope>NUCLEOTIDE SEQUENCE [LARGE SCALE GENOMIC DNA]</scope>
    <source>
        <strain evidence="7 8">CBS 141311</strain>
    </source>
</reference>
<keyword evidence="2" id="KW-0238">DNA-binding</keyword>
<dbReference type="SMART" id="SM00066">
    <property type="entry name" value="GAL4"/>
    <property type="match status" value="1"/>
</dbReference>
<comment type="caution">
    <text evidence="7">The sequence shown here is derived from an EMBL/GenBank/DDBJ whole genome shotgun (WGS) entry which is preliminary data.</text>
</comment>
<dbReference type="SUPFAM" id="SSF51735">
    <property type="entry name" value="NAD(P)-binding Rossmann-fold domains"/>
    <property type="match status" value="1"/>
</dbReference>
<evidence type="ECO:0000259" key="6">
    <source>
        <dbReference type="PROSITE" id="PS50048"/>
    </source>
</evidence>
<dbReference type="InterPro" id="IPR053230">
    <property type="entry name" value="Trans_reg_galc"/>
</dbReference>
<dbReference type="PANTHER" id="PTHR47654">
    <property type="entry name" value="ZN(II)2CYS6 TRANSCRIPTION FACTOR (EUROFUNG)-RELATED"/>
    <property type="match status" value="1"/>
</dbReference>
<dbReference type="InterPro" id="IPR036864">
    <property type="entry name" value="Zn2-C6_fun-type_DNA-bd_sf"/>
</dbReference>
<dbReference type="InterPro" id="IPR036291">
    <property type="entry name" value="NAD(P)-bd_dom_sf"/>
</dbReference>
<dbReference type="Gene3D" id="3.40.50.720">
    <property type="entry name" value="NAD(P)-binding Rossmann-like Domain"/>
    <property type="match status" value="1"/>
</dbReference>
<feature type="region of interest" description="Disordered" evidence="5">
    <location>
        <begin position="288"/>
        <end position="334"/>
    </location>
</feature>
<dbReference type="EMBL" id="LXJU01000029">
    <property type="protein sequence ID" value="OGE48351.1"/>
    <property type="molecule type" value="Genomic_DNA"/>
</dbReference>
<dbReference type="PANTHER" id="PTHR47654:SF1">
    <property type="entry name" value="ZN(II)2CYS6 TRANSCRIPTION FACTOR (EUROFUNG)"/>
    <property type="match status" value="1"/>
</dbReference>
<feature type="region of interest" description="Disordered" evidence="5">
    <location>
        <begin position="410"/>
        <end position="433"/>
    </location>
</feature>
<dbReference type="InterPro" id="IPR016040">
    <property type="entry name" value="NAD(P)-bd_dom"/>
</dbReference>
<dbReference type="CDD" id="cd00067">
    <property type="entry name" value="GAL4"/>
    <property type="match status" value="1"/>
</dbReference>
<dbReference type="CDD" id="cd12148">
    <property type="entry name" value="fungal_TF_MHR"/>
    <property type="match status" value="1"/>
</dbReference>
<evidence type="ECO:0000256" key="5">
    <source>
        <dbReference type="SAM" id="MobiDB-lite"/>
    </source>
</evidence>
<dbReference type="GO" id="GO:0003677">
    <property type="term" value="F:DNA binding"/>
    <property type="evidence" value="ECO:0007669"/>
    <property type="project" value="UniProtKB-KW"/>
</dbReference>
<dbReference type="OrthoDB" id="10254221at2759"/>
<name>A0A1F5L605_PENAI</name>
<evidence type="ECO:0000256" key="3">
    <source>
        <dbReference type="ARBA" id="ARBA00023163"/>
    </source>
</evidence>
<keyword evidence="3" id="KW-0804">Transcription</keyword>
<feature type="domain" description="Zn(2)-C6 fungal-type" evidence="6">
    <location>
        <begin position="343"/>
        <end position="373"/>
    </location>
</feature>
<evidence type="ECO:0000313" key="7">
    <source>
        <dbReference type="EMBL" id="OGE48351.1"/>
    </source>
</evidence>
<dbReference type="Pfam" id="PF13460">
    <property type="entry name" value="NAD_binding_10"/>
    <property type="match status" value="1"/>
</dbReference>
<dbReference type="GeneID" id="34581065"/>
<dbReference type="Gene3D" id="4.10.240.10">
    <property type="entry name" value="Zn(2)-C6 fungal-type DNA-binding domain"/>
    <property type="match status" value="1"/>
</dbReference>
<dbReference type="GO" id="GO:0000981">
    <property type="term" value="F:DNA-binding transcription factor activity, RNA polymerase II-specific"/>
    <property type="evidence" value="ECO:0007669"/>
    <property type="project" value="InterPro"/>
</dbReference>
<evidence type="ECO:0000256" key="4">
    <source>
        <dbReference type="ARBA" id="ARBA00023242"/>
    </source>
</evidence>
<evidence type="ECO:0000313" key="8">
    <source>
        <dbReference type="Proteomes" id="UP000177622"/>
    </source>
</evidence>
<feature type="compositionally biased region" description="Low complexity" evidence="5">
    <location>
        <begin position="294"/>
        <end position="304"/>
    </location>
</feature>
<organism evidence="7 8">
    <name type="scientific">Penicillium arizonense</name>
    <dbReference type="NCBI Taxonomy" id="1835702"/>
    <lineage>
        <taxon>Eukaryota</taxon>
        <taxon>Fungi</taxon>
        <taxon>Dikarya</taxon>
        <taxon>Ascomycota</taxon>
        <taxon>Pezizomycotina</taxon>
        <taxon>Eurotiomycetes</taxon>
        <taxon>Eurotiomycetidae</taxon>
        <taxon>Eurotiales</taxon>
        <taxon>Aspergillaceae</taxon>
        <taxon>Penicillium</taxon>
    </lineage>
</organism>
<dbReference type="GO" id="GO:0008270">
    <property type="term" value="F:zinc ion binding"/>
    <property type="evidence" value="ECO:0007669"/>
    <property type="project" value="InterPro"/>
</dbReference>
<dbReference type="STRING" id="1835702.A0A1F5L605"/>
<protein>
    <recommendedName>
        <fullName evidence="6">Zn(2)-C6 fungal-type domain-containing protein</fullName>
    </recommendedName>
</protein>